<dbReference type="Gene3D" id="3.40.50.2000">
    <property type="entry name" value="Glycogen Phosphorylase B"/>
    <property type="match status" value="1"/>
</dbReference>
<reference evidence="2" key="1">
    <citation type="submission" date="2019-04" db="EMBL/GenBank/DDBJ databases">
        <title>Genome sequencing of Clostridium botulinum Groups I-IV and Clostridium butyricum.</title>
        <authorList>
            <person name="Brunt J."/>
            <person name="Van Vliet A.H.M."/>
            <person name="Stringer S.C."/>
            <person name="Carter A.T."/>
            <person name="Peck M.W."/>
        </authorList>
    </citation>
    <scope>NUCLEOTIDE SEQUENCE</scope>
    <source>
        <strain evidence="2">751/1</strain>
    </source>
</reference>
<dbReference type="Pfam" id="PF00534">
    <property type="entry name" value="Glycos_transf_1"/>
    <property type="match status" value="1"/>
</dbReference>
<dbReference type="PANTHER" id="PTHR46401">
    <property type="entry name" value="GLYCOSYLTRANSFERASE WBBK-RELATED"/>
    <property type="match status" value="1"/>
</dbReference>
<organism evidence="2">
    <name type="scientific">Clostridium botulinum</name>
    <dbReference type="NCBI Taxonomy" id="1491"/>
    <lineage>
        <taxon>Bacteria</taxon>
        <taxon>Bacillati</taxon>
        <taxon>Bacillota</taxon>
        <taxon>Clostridia</taxon>
        <taxon>Eubacteriales</taxon>
        <taxon>Clostridiaceae</taxon>
        <taxon>Clostridium</taxon>
    </lineage>
</organism>
<dbReference type="EMBL" id="SXEU01000003">
    <property type="protein sequence ID" value="NFV16378.1"/>
    <property type="molecule type" value="Genomic_DNA"/>
</dbReference>
<evidence type="ECO:0000256" key="1">
    <source>
        <dbReference type="ARBA" id="ARBA00022679"/>
    </source>
</evidence>
<comment type="caution">
    <text evidence="2">The sequence shown here is derived from an EMBL/GenBank/DDBJ whole genome shotgun (WGS) entry which is preliminary data.</text>
</comment>
<dbReference type="GO" id="GO:0009103">
    <property type="term" value="P:lipopolysaccharide biosynthetic process"/>
    <property type="evidence" value="ECO:0007669"/>
    <property type="project" value="TreeGrafter"/>
</dbReference>
<sequence>MVKEKVVIFGASKLGEIAYGLLKDKYDIRFFCDNDNNKWNNKFCGINIISPEELLKLKNYKIIITSMYSMEIAYQLFDIGLKNIKVFHCNNMENINKVNFYVLNDVFGKDEFNYIDNGFVLNKIFEEDIIRDKDNKSRKKNVLMICYSFPPIGRSGVQRSLKFAKYLYELGWNPIVVTTGKMSLSYDKDYSLLKEISKDIKIIRIEHDKFSPEELHTSEINEIVQLQRGLLNEELYFEYVKKLKDNSNSERKLLINPDEVIIWASKVLREICDLVNMENVDLVYTTSSPYSDHIVGYYLKKHLGIPWVADFRDEWTNDIELNLDKDSLNYKLQRSMEENIVQLANKILTVTPLHTANYINTFNLPSNKVCTITNGYDEVDFINIKMDNKIKNNKFTIIYNGTLYYKRNPSSIIETINNLIDKNLIDMNKIEIKFIGYCEELIKKSIEDRDKYNICKFTEYIEHKESLNIASRADLLLLLIGDNIRYRAVYTGKVFEYLRINKPIIAISPKESVVENLLKETNSGVNIEFNNMDGISKHILSFYNAWLDNKILFKPKIKFIKQYERKNLTKKLIGVFNSILYKI</sequence>
<dbReference type="InterPro" id="IPR029063">
    <property type="entry name" value="SAM-dependent_MTases_sf"/>
</dbReference>
<accession>A0A6G4HT78</accession>
<evidence type="ECO:0000313" key="2">
    <source>
        <dbReference type="EMBL" id="NFV16378.1"/>
    </source>
</evidence>
<dbReference type="SUPFAM" id="SSF53335">
    <property type="entry name" value="S-adenosyl-L-methionine-dependent methyltransferases"/>
    <property type="match status" value="1"/>
</dbReference>
<dbReference type="SUPFAM" id="SSF53756">
    <property type="entry name" value="UDP-Glycosyltransferase/glycogen phosphorylase"/>
    <property type="match status" value="1"/>
</dbReference>
<protein>
    <submittedName>
        <fullName evidence="2">Glycosyltransferase family 4 protein</fullName>
    </submittedName>
</protein>
<dbReference type="Gene3D" id="3.40.50.720">
    <property type="entry name" value="NAD(P)-binding Rossmann-like Domain"/>
    <property type="match status" value="1"/>
</dbReference>
<dbReference type="GO" id="GO:0016757">
    <property type="term" value="F:glycosyltransferase activity"/>
    <property type="evidence" value="ECO:0007669"/>
    <property type="project" value="InterPro"/>
</dbReference>
<gene>
    <name evidence="2" type="ORF">FDG29_09435</name>
</gene>
<dbReference type="InterPro" id="IPR001296">
    <property type="entry name" value="Glyco_trans_1"/>
</dbReference>
<dbReference type="PANTHER" id="PTHR46401:SF2">
    <property type="entry name" value="GLYCOSYLTRANSFERASE WBBK-RELATED"/>
    <property type="match status" value="1"/>
</dbReference>
<name>A0A6G4HT78_CLOBO</name>
<dbReference type="RefSeq" id="WP_061311454.1">
    <property type="nucleotide sequence ID" value="NZ_JACBCU010000001.1"/>
</dbReference>
<keyword evidence="1 2" id="KW-0808">Transferase</keyword>
<proteinExistence type="predicted"/>
<dbReference type="AlphaFoldDB" id="A0A6G4HT78"/>